<sequence>MSTRNRTPRRWSALRSLNSGPVSRRFVLRITFAVAADDAGGVGPGSTYRYAFIHQPSPEYR</sequence>
<proteinExistence type="predicted"/>
<protein>
    <submittedName>
        <fullName evidence="1">Uncharacterized protein</fullName>
    </submittedName>
</protein>
<reference evidence="2" key="1">
    <citation type="journal article" date="2019" name="Int. J. Syst. Evol. Microbiol.">
        <title>The Global Catalogue of Microorganisms (GCM) 10K type strain sequencing project: providing services to taxonomists for standard genome sequencing and annotation.</title>
        <authorList>
            <consortium name="The Broad Institute Genomics Platform"/>
            <consortium name="The Broad Institute Genome Sequencing Center for Infectious Disease"/>
            <person name="Wu L."/>
            <person name="Ma J."/>
        </authorList>
    </citation>
    <scope>NUCLEOTIDE SEQUENCE [LARGE SCALE GENOMIC DNA]</scope>
    <source>
        <strain evidence="2">CCUG 56401</strain>
    </source>
</reference>
<evidence type="ECO:0000313" key="1">
    <source>
        <dbReference type="EMBL" id="MFD0923954.1"/>
    </source>
</evidence>
<comment type="caution">
    <text evidence="1">The sequence shown here is derived from an EMBL/GenBank/DDBJ whole genome shotgun (WGS) entry which is preliminary data.</text>
</comment>
<gene>
    <name evidence="1" type="ORF">ACFQ16_29770</name>
</gene>
<accession>A0ABW3G520</accession>
<evidence type="ECO:0000313" key="2">
    <source>
        <dbReference type="Proteomes" id="UP001597018"/>
    </source>
</evidence>
<organism evidence="1 2">
    <name type="scientific">Saccharopolyspora rosea</name>
    <dbReference type="NCBI Taxonomy" id="524884"/>
    <lineage>
        <taxon>Bacteria</taxon>
        <taxon>Bacillati</taxon>
        <taxon>Actinomycetota</taxon>
        <taxon>Actinomycetes</taxon>
        <taxon>Pseudonocardiales</taxon>
        <taxon>Pseudonocardiaceae</taxon>
        <taxon>Saccharopolyspora</taxon>
    </lineage>
</organism>
<dbReference type="RefSeq" id="WP_263247288.1">
    <property type="nucleotide sequence ID" value="NZ_BAABLT010000037.1"/>
</dbReference>
<dbReference type="EMBL" id="JBHTIW010000049">
    <property type="protein sequence ID" value="MFD0923954.1"/>
    <property type="molecule type" value="Genomic_DNA"/>
</dbReference>
<keyword evidence="2" id="KW-1185">Reference proteome</keyword>
<dbReference type="Proteomes" id="UP001597018">
    <property type="component" value="Unassembled WGS sequence"/>
</dbReference>
<name>A0ABW3G520_9PSEU</name>